<dbReference type="Gene3D" id="1.10.510.10">
    <property type="entry name" value="Transferase(Phosphotransferase) domain 1"/>
    <property type="match status" value="1"/>
</dbReference>
<comment type="catalytic activity">
    <reaction evidence="8">
        <text>L-seryl-[protein] + ATP = O-phospho-L-seryl-[protein] + ADP + H(+)</text>
        <dbReference type="Rhea" id="RHEA:17989"/>
        <dbReference type="Rhea" id="RHEA-COMP:9863"/>
        <dbReference type="Rhea" id="RHEA-COMP:11604"/>
        <dbReference type="ChEBI" id="CHEBI:15378"/>
        <dbReference type="ChEBI" id="CHEBI:29999"/>
        <dbReference type="ChEBI" id="CHEBI:30616"/>
        <dbReference type="ChEBI" id="CHEBI:83421"/>
        <dbReference type="ChEBI" id="CHEBI:456216"/>
        <dbReference type="EC" id="2.7.12.1"/>
    </reaction>
</comment>
<evidence type="ECO:0000256" key="8">
    <source>
        <dbReference type="ARBA" id="ARBA00049003"/>
    </source>
</evidence>
<keyword evidence="3" id="KW-0723">Serine/threonine-protein kinase</keyword>
<evidence type="ECO:0000313" key="12">
    <source>
        <dbReference type="Ensembl" id="ENSHCOP00000000760.1"/>
    </source>
</evidence>
<keyword evidence="5" id="KW-0547">Nucleotide-binding</keyword>
<evidence type="ECO:0000256" key="4">
    <source>
        <dbReference type="ARBA" id="ARBA00022679"/>
    </source>
</evidence>
<evidence type="ECO:0000256" key="9">
    <source>
        <dbReference type="ARBA" id="ARBA00049308"/>
    </source>
</evidence>
<comment type="similarity">
    <text evidence="1">Belongs to the protein kinase superfamily. CMGC Ser/Thr protein kinase family. MNB/DYRK subfamily.</text>
</comment>
<dbReference type="GO" id="GO:0005524">
    <property type="term" value="F:ATP binding"/>
    <property type="evidence" value="ECO:0007669"/>
    <property type="project" value="UniProtKB-KW"/>
</dbReference>
<evidence type="ECO:0000256" key="10">
    <source>
        <dbReference type="ARBA" id="ARBA00051680"/>
    </source>
</evidence>
<proteinExistence type="inferred from homology"/>
<dbReference type="PROSITE" id="PS50011">
    <property type="entry name" value="PROTEIN_KINASE_DOM"/>
    <property type="match status" value="1"/>
</dbReference>
<comment type="catalytic activity">
    <reaction evidence="9">
        <text>L-threonyl-[protein] + ATP = O-phospho-L-threonyl-[protein] + ADP + H(+)</text>
        <dbReference type="Rhea" id="RHEA:46608"/>
        <dbReference type="Rhea" id="RHEA-COMP:11060"/>
        <dbReference type="Rhea" id="RHEA-COMP:11605"/>
        <dbReference type="ChEBI" id="CHEBI:15378"/>
        <dbReference type="ChEBI" id="CHEBI:30013"/>
        <dbReference type="ChEBI" id="CHEBI:30616"/>
        <dbReference type="ChEBI" id="CHEBI:61977"/>
        <dbReference type="ChEBI" id="CHEBI:456216"/>
        <dbReference type="EC" id="2.7.12.1"/>
    </reaction>
</comment>
<evidence type="ECO:0000256" key="2">
    <source>
        <dbReference type="ARBA" id="ARBA00013203"/>
    </source>
</evidence>
<dbReference type="Pfam" id="PF00069">
    <property type="entry name" value="Pkinase"/>
    <property type="match status" value="1"/>
</dbReference>
<dbReference type="Proteomes" id="UP000264820">
    <property type="component" value="Unplaced"/>
</dbReference>
<dbReference type="GO" id="GO:0004712">
    <property type="term" value="F:protein serine/threonine/tyrosine kinase activity"/>
    <property type="evidence" value="ECO:0007669"/>
    <property type="project" value="UniProtKB-EC"/>
</dbReference>
<dbReference type="STRING" id="109280.ENSHCOP00000000760"/>
<comment type="catalytic activity">
    <reaction evidence="10">
        <text>L-tyrosyl-[protein] + ATP = O-phospho-L-tyrosyl-[protein] + ADP + H(+)</text>
        <dbReference type="Rhea" id="RHEA:10596"/>
        <dbReference type="Rhea" id="RHEA-COMP:10136"/>
        <dbReference type="Rhea" id="RHEA-COMP:20101"/>
        <dbReference type="ChEBI" id="CHEBI:15378"/>
        <dbReference type="ChEBI" id="CHEBI:30616"/>
        <dbReference type="ChEBI" id="CHEBI:46858"/>
        <dbReference type="ChEBI" id="CHEBI:61978"/>
        <dbReference type="ChEBI" id="CHEBI:456216"/>
        <dbReference type="EC" id="2.7.12.1"/>
    </reaction>
</comment>
<evidence type="ECO:0000313" key="13">
    <source>
        <dbReference type="Proteomes" id="UP000264820"/>
    </source>
</evidence>
<feature type="domain" description="Protein kinase" evidence="11">
    <location>
        <begin position="104"/>
        <end position="338"/>
    </location>
</feature>
<dbReference type="Gene3D" id="3.30.10.30">
    <property type="entry name" value="DYRK"/>
    <property type="match status" value="1"/>
</dbReference>
<organism evidence="12 13">
    <name type="scientific">Hippocampus comes</name>
    <name type="common">Tiger tail seahorse</name>
    <dbReference type="NCBI Taxonomy" id="109280"/>
    <lineage>
        <taxon>Eukaryota</taxon>
        <taxon>Metazoa</taxon>
        <taxon>Chordata</taxon>
        <taxon>Craniata</taxon>
        <taxon>Vertebrata</taxon>
        <taxon>Euteleostomi</taxon>
        <taxon>Actinopterygii</taxon>
        <taxon>Neopterygii</taxon>
        <taxon>Teleostei</taxon>
        <taxon>Neoteleostei</taxon>
        <taxon>Acanthomorphata</taxon>
        <taxon>Syngnathiaria</taxon>
        <taxon>Syngnathiformes</taxon>
        <taxon>Syngnathoidei</taxon>
        <taxon>Syngnathidae</taxon>
        <taxon>Hippocampus</taxon>
    </lineage>
</organism>
<dbReference type="EC" id="2.7.12.1" evidence="2"/>
<dbReference type="Ensembl" id="ENSHCOT00000013232.1">
    <property type="protein sequence ID" value="ENSHCOP00000000760.1"/>
    <property type="gene ID" value="ENSHCOG00000001633.1"/>
</dbReference>
<evidence type="ECO:0000256" key="3">
    <source>
        <dbReference type="ARBA" id="ARBA00022527"/>
    </source>
</evidence>
<reference evidence="12" key="2">
    <citation type="submission" date="2025-09" db="UniProtKB">
        <authorList>
            <consortium name="Ensembl"/>
        </authorList>
    </citation>
    <scope>IDENTIFICATION</scope>
</reference>
<dbReference type="GO" id="GO:0004674">
    <property type="term" value="F:protein serine/threonine kinase activity"/>
    <property type="evidence" value="ECO:0007669"/>
    <property type="project" value="UniProtKB-KW"/>
</dbReference>
<dbReference type="Gene3D" id="3.30.200.20">
    <property type="entry name" value="Phosphorylase Kinase, domain 1"/>
    <property type="match status" value="1"/>
</dbReference>
<keyword evidence="4" id="KW-0808">Transferase</keyword>
<name>A0A3Q2X997_HIPCM</name>
<dbReference type="SMART" id="SM00220">
    <property type="entry name" value="S_TKc"/>
    <property type="match status" value="1"/>
</dbReference>
<dbReference type="PANTHER" id="PTHR24058:SF22">
    <property type="entry name" value="DUAL SPECIFICITY TYROSINE-PHOSPHORYLATION-REGULATED KINASE 4"/>
    <property type="match status" value="1"/>
</dbReference>
<protein>
    <recommendedName>
        <fullName evidence="2">dual-specificity kinase</fullName>
        <ecNumber evidence="2">2.7.12.1</ecNumber>
    </recommendedName>
</protein>
<dbReference type="InterPro" id="IPR050494">
    <property type="entry name" value="Ser_Thr_dual-spec_kinase"/>
</dbReference>
<dbReference type="InterPro" id="IPR042521">
    <property type="entry name" value="DYRK"/>
</dbReference>
<dbReference type="PANTHER" id="PTHR24058">
    <property type="entry name" value="DUAL SPECIFICITY PROTEIN KINASE"/>
    <property type="match status" value="1"/>
</dbReference>
<evidence type="ECO:0000259" key="11">
    <source>
        <dbReference type="PROSITE" id="PS50011"/>
    </source>
</evidence>
<evidence type="ECO:0000256" key="6">
    <source>
        <dbReference type="ARBA" id="ARBA00022777"/>
    </source>
</evidence>
<sequence>MAPGPHQQNVSTSNAPLIFADTVATKTRTTMHCATAVLRDTKRCLTPYEQNEIKEYRHVWYLGEKAKKMRRSKDSTSATEGESFDDSKGFYKVAIHRNHLAYRFEVLGVMGSGLAGKVLKCRDHKTMTLVAIKVFRNTAEGHKMAQTELDNLKTLQRLDRTNKANMVHMKEHFYFRSHLCITFELFDKLRRLCETDIRKYAIDVLKCLKVLKDVQLIHGDLKPVRKIYADPSILIHLGCTLAELDWGLFLFKGKDKGDIFNCITRVLGLPPLDLLVFEAYFNTIFDGSESEDKKPPKTPLATRLKSKNPKFLDFIRCCLEYDATKRLTPEKALRHPWIKQATKHTCESTATHLCLYTLCICTEC</sequence>
<keyword evidence="13" id="KW-1185">Reference proteome</keyword>
<accession>A0A3Q2X997</accession>
<keyword evidence="7" id="KW-0067">ATP-binding</keyword>
<dbReference type="SUPFAM" id="SSF56112">
    <property type="entry name" value="Protein kinase-like (PK-like)"/>
    <property type="match status" value="1"/>
</dbReference>
<dbReference type="InterPro" id="IPR000719">
    <property type="entry name" value="Prot_kinase_dom"/>
</dbReference>
<reference evidence="12" key="1">
    <citation type="submission" date="2025-08" db="UniProtKB">
        <authorList>
            <consortium name="Ensembl"/>
        </authorList>
    </citation>
    <scope>IDENTIFICATION</scope>
</reference>
<evidence type="ECO:0000256" key="7">
    <source>
        <dbReference type="ARBA" id="ARBA00022840"/>
    </source>
</evidence>
<evidence type="ECO:0000256" key="5">
    <source>
        <dbReference type="ARBA" id="ARBA00022741"/>
    </source>
</evidence>
<dbReference type="InterPro" id="IPR011009">
    <property type="entry name" value="Kinase-like_dom_sf"/>
</dbReference>
<dbReference type="OMA" id="HTCESTA"/>
<keyword evidence="6" id="KW-0418">Kinase</keyword>
<dbReference type="GeneTree" id="ENSGT00940000159401"/>
<dbReference type="AlphaFoldDB" id="A0A3Q2X997"/>
<evidence type="ECO:0000256" key="1">
    <source>
        <dbReference type="ARBA" id="ARBA00008867"/>
    </source>
</evidence>